<protein>
    <submittedName>
        <fullName evidence="3">NUDIX hydrolase</fullName>
    </submittedName>
</protein>
<evidence type="ECO:0000313" key="4">
    <source>
        <dbReference type="Proteomes" id="UP000317728"/>
    </source>
</evidence>
<dbReference type="Pfam" id="PF00293">
    <property type="entry name" value="NUDIX"/>
    <property type="match status" value="1"/>
</dbReference>
<dbReference type="Gene3D" id="3.90.79.10">
    <property type="entry name" value="Nucleoside Triphosphate Pyrophosphohydrolase"/>
    <property type="match status" value="1"/>
</dbReference>
<gene>
    <name evidence="3" type="ORF">FJK96_05450</name>
</gene>
<evidence type="ECO:0000313" key="3">
    <source>
        <dbReference type="EMBL" id="QDF69644.1"/>
    </source>
</evidence>
<evidence type="ECO:0000259" key="2">
    <source>
        <dbReference type="Pfam" id="PF00293"/>
    </source>
</evidence>
<dbReference type="InterPro" id="IPR015797">
    <property type="entry name" value="NUDIX_hydrolase-like_dom_sf"/>
</dbReference>
<dbReference type="SUPFAM" id="SSF55811">
    <property type="entry name" value="Nudix"/>
    <property type="match status" value="1"/>
</dbReference>
<organism evidence="3 4">
    <name type="scientific">Mycobacteroides chelonae</name>
    <name type="common">Mycobacterium chelonae</name>
    <dbReference type="NCBI Taxonomy" id="1774"/>
    <lineage>
        <taxon>Bacteria</taxon>
        <taxon>Bacillati</taxon>
        <taxon>Actinomycetota</taxon>
        <taxon>Actinomycetes</taxon>
        <taxon>Mycobacteriales</taxon>
        <taxon>Mycobacteriaceae</taxon>
        <taxon>Mycobacteroides</taxon>
    </lineage>
</organism>
<dbReference type="PANTHER" id="PTHR43736">
    <property type="entry name" value="ADP-RIBOSE PYROPHOSPHATASE"/>
    <property type="match status" value="1"/>
</dbReference>
<accession>A0AB73TYF2</accession>
<dbReference type="GO" id="GO:0016787">
    <property type="term" value="F:hydrolase activity"/>
    <property type="evidence" value="ECO:0007669"/>
    <property type="project" value="UniProtKB-KW"/>
</dbReference>
<reference evidence="3 4" key="1">
    <citation type="submission" date="2019-06" db="EMBL/GenBank/DDBJ databases">
        <title>Whole geneome sequnce of Mycobacteroides chelonae M77 isolated from bovine milk from Meghalaya, India.</title>
        <authorList>
            <person name="Vise E."/>
            <person name="Das S."/>
            <person name="Garg A."/>
            <person name="Ghatak S."/>
            <person name="Shakuntala I."/>
            <person name="Milton A.A.P."/>
            <person name="Karam A."/>
            <person name="Sanjukta R."/>
            <person name="Puro K."/>
            <person name="Sen A."/>
        </authorList>
    </citation>
    <scope>NUCLEOTIDE SEQUENCE [LARGE SCALE GENOMIC DNA]</scope>
    <source>
        <strain evidence="3 4">M77</strain>
    </source>
</reference>
<dbReference type="Proteomes" id="UP000317728">
    <property type="component" value="Chromosome"/>
</dbReference>
<keyword evidence="3" id="KW-0378">Hydrolase</keyword>
<evidence type="ECO:0000256" key="1">
    <source>
        <dbReference type="ARBA" id="ARBA00005582"/>
    </source>
</evidence>
<dbReference type="EMBL" id="CP041150">
    <property type="protein sequence ID" value="QDF69644.1"/>
    <property type="molecule type" value="Genomic_DNA"/>
</dbReference>
<proteinExistence type="inferred from homology"/>
<dbReference type="AlphaFoldDB" id="A0AB73TYF2"/>
<dbReference type="PANTHER" id="PTHR43736:SF1">
    <property type="entry name" value="DIHYDRONEOPTERIN TRIPHOSPHATE DIPHOSPHATASE"/>
    <property type="match status" value="1"/>
</dbReference>
<dbReference type="RefSeq" id="WP_030094468.1">
    <property type="nucleotide sequence ID" value="NZ_CP041150.1"/>
</dbReference>
<name>A0AB73TYF2_MYCCH</name>
<comment type="similarity">
    <text evidence="1">Belongs to the Nudix hydrolase family.</text>
</comment>
<feature type="domain" description="Nudix hydrolase" evidence="2">
    <location>
        <begin position="23"/>
        <end position="116"/>
    </location>
</feature>
<dbReference type="CDD" id="cd18873">
    <property type="entry name" value="NUDIX_NadM_like"/>
    <property type="match status" value="1"/>
</dbReference>
<dbReference type="InterPro" id="IPR000086">
    <property type="entry name" value="NUDIX_hydrolase_dom"/>
</dbReference>
<sequence length="220" mass="23670">MRSMTESNLAVRPGDHPVHGTWLSVDVVALTDDLEPQIVLIERAGAPHKGETTLPGGLLAAWDGETVEQCAQRIMRDKAGTELTGGVAVVDVVSDPDRDERGHTVSIVVVARVPAEATGAVPVTQIPEAMPFGHTTIARAAIRRLEERLLVDPDTTHAMLGDETTLAQVRALLNVTGPTTAGAARKRLDRSPLYRRTDQLRKPAPTGRPGHVYRFTYGPA</sequence>